<dbReference type="EMBL" id="BMOK01000008">
    <property type="protein sequence ID" value="GGL56561.1"/>
    <property type="molecule type" value="Genomic_DNA"/>
</dbReference>
<dbReference type="NCBIfam" id="TIGR03828">
    <property type="entry name" value="pfkB"/>
    <property type="match status" value="1"/>
</dbReference>
<organism evidence="8 9">
    <name type="scientific">Sporolactobacillus putidus</name>
    <dbReference type="NCBI Taxonomy" id="492735"/>
    <lineage>
        <taxon>Bacteria</taxon>
        <taxon>Bacillati</taxon>
        <taxon>Bacillota</taxon>
        <taxon>Bacilli</taxon>
        <taxon>Bacillales</taxon>
        <taxon>Sporolactobacillaceae</taxon>
        <taxon>Sporolactobacillus</taxon>
    </lineage>
</organism>
<evidence type="ECO:0000256" key="1">
    <source>
        <dbReference type="ARBA" id="ARBA00005380"/>
    </source>
</evidence>
<proteinExistence type="inferred from homology"/>
<evidence type="ECO:0000259" key="7">
    <source>
        <dbReference type="Pfam" id="PF00294"/>
    </source>
</evidence>
<dbReference type="InterPro" id="IPR022463">
    <property type="entry name" value="1-PFruKinase"/>
</dbReference>
<evidence type="ECO:0000256" key="6">
    <source>
        <dbReference type="PIRNR" id="PIRNR000535"/>
    </source>
</evidence>
<reference evidence="8" key="1">
    <citation type="journal article" date="2014" name="Int. J. Syst. Evol. Microbiol.">
        <title>Complete genome sequence of Corynebacterium casei LMG S-19264T (=DSM 44701T), isolated from a smear-ripened cheese.</title>
        <authorList>
            <consortium name="US DOE Joint Genome Institute (JGI-PGF)"/>
            <person name="Walter F."/>
            <person name="Albersmeier A."/>
            <person name="Kalinowski J."/>
            <person name="Ruckert C."/>
        </authorList>
    </citation>
    <scope>NUCLEOTIDE SEQUENCE</scope>
    <source>
        <strain evidence="8">JCM 15325</strain>
    </source>
</reference>
<dbReference type="EC" id="2.7.1.144" evidence="6"/>
<keyword evidence="5 6" id="KW-0067">ATP-binding</keyword>
<evidence type="ECO:0000256" key="5">
    <source>
        <dbReference type="ARBA" id="ARBA00022840"/>
    </source>
</evidence>
<dbReference type="AlphaFoldDB" id="A0A917W179"/>
<dbReference type="CDD" id="cd01164">
    <property type="entry name" value="FruK_PfkB_like"/>
    <property type="match status" value="1"/>
</dbReference>
<keyword evidence="2 6" id="KW-0808">Transferase</keyword>
<dbReference type="InterPro" id="IPR017583">
    <property type="entry name" value="Tagatose/fructose_Pkinase"/>
</dbReference>
<keyword evidence="9" id="KW-1185">Reference proteome</keyword>
<dbReference type="PIRSF" id="PIRSF000535">
    <property type="entry name" value="1PFK/6PFK/LacC"/>
    <property type="match status" value="1"/>
</dbReference>
<accession>A0A917W179</accession>
<dbReference type="GO" id="GO:0009024">
    <property type="term" value="F:tagatose-6-phosphate kinase activity"/>
    <property type="evidence" value="ECO:0007669"/>
    <property type="project" value="UniProtKB-EC"/>
</dbReference>
<dbReference type="Proteomes" id="UP000654670">
    <property type="component" value="Unassembled WGS sequence"/>
</dbReference>
<dbReference type="RefSeq" id="WP_188803060.1">
    <property type="nucleotide sequence ID" value="NZ_BMOK01000008.1"/>
</dbReference>
<name>A0A917W179_9BACL</name>
<comment type="similarity">
    <text evidence="1">Belongs to the carbohydrate kinase pfkB family.</text>
</comment>
<dbReference type="GO" id="GO:0005829">
    <property type="term" value="C:cytosol"/>
    <property type="evidence" value="ECO:0007669"/>
    <property type="project" value="TreeGrafter"/>
</dbReference>
<comment type="catalytic activity">
    <reaction evidence="6">
        <text>D-tagatofuranose 6-phosphate + ATP = D-tagatofuranose 1,6-bisphosphate + ADP + H(+)</text>
        <dbReference type="Rhea" id="RHEA:12420"/>
        <dbReference type="ChEBI" id="CHEBI:15378"/>
        <dbReference type="ChEBI" id="CHEBI:30616"/>
        <dbReference type="ChEBI" id="CHEBI:58694"/>
        <dbReference type="ChEBI" id="CHEBI:58695"/>
        <dbReference type="ChEBI" id="CHEBI:456216"/>
        <dbReference type="EC" id="2.7.1.144"/>
    </reaction>
</comment>
<dbReference type="InterPro" id="IPR029056">
    <property type="entry name" value="Ribokinase-like"/>
</dbReference>
<dbReference type="SUPFAM" id="SSF53613">
    <property type="entry name" value="Ribokinase-like"/>
    <property type="match status" value="1"/>
</dbReference>
<evidence type="ECO:0000256" key="4">
    <source>
        <dbReference type="ARBA" id="ARBA00022777"/>
    </source>
</evidence>
<dbReference type="PANTHER" id="PTHR46566">
    <property type="entry name" value="1-PHOSPHOFRUCTOKINASE-RELATED"/>
    <property type="match status" value="1"/>
</dbReference>
<evidence type="ECO:0000256" key="2">
    <source>
        <dbReference type="ARBA" id="ARBA00022679"/>
    </source>
</evidence>
<sequence>MIYTCTMNPAIDLFAEFDEFKPFIVNRSYFEDYQPNGKAINISLMLKKMNIDSTATGFLGGFTGEFIESALKNQKIGTAFIYIDGITRINTFIRVKEKEYKAVNRGPVISKEDQRRLLEFIKQFHSTDTLFVSGSLPRNVDDSILVAIARLSKEIGFSLILDVSSRALLNCLPYQPALIKPSDEELAAFLDTDIKTFDTQKNIIDGARKLLHMGAQHIIVSRGAQGAMYMDQDQVLFANAPKGNVVNTACSGDTLLATFIGSQIKGRSLANSLAYATAAASSTAFTSGLSDLRDVPGLLQQIHVENKIESEV</sequence>
<dbReference type="GO" id="GO:0008662">
    <property type="term" value="F:1-phosphofructokinase activity"/>
    <property type="evidence" value="ECO:0007669"/>
    <property type="project" value="InterPro"/>
</dbReference>
<evidence type="ECO:0000256" key="3">
    <source>
        <dbReference type="ARBA" id="ARBA00022741"/>
    </source>
</evidence>
<gene>
    <name evidence="8" type="primary">fruK-1</name>
    <name evidence="8" type="ORF">GCM10007968_20700</name>
</gene>
<keyword evidence="4 8" id="KW-0418">Kinase</keyword>
<dbReference type="Gene3D" id="3.40.1190.20">
    <property type="match status" value="1"/>
</dbReference>
<reference evidence="8" key="2">
    <citation type="submission" date="2020-09" db="EMBL/GenBank/DDBJ databases">
        <authorList>
            <person name="Sun Q."/>
            <person name="Ohkuma M."/>
        </authorList>
    </citation>
    <scope>NUCLEOTIDE SEQUENCE</scope>
    <source>
        <strain evidence="8">JCM 15325</strain>
    </source>
</reference>
<evidence type="ECO:0000313" key="9">
    <source>
        <dbReference type="Proteomes" id="UP000654670"/>
    </source>
</evidence>
<protein>
    <recommendedName>
        <fullName evidence="6">Tagatose-6-phosphate kinase</fullName>
        <ecNumber evidence="6">2.7.1.144</ecNumber>
    </recommendedName>
</protein>
<dbReference type="GO" id="GO:0005524">
    <property type="term" value="F:ATP binding"/>
    <property type="evidence" value="ECO:0007669"/>
    <property type="project" value="UniProtKB-KW"/>
</dbReference>
<dbReference type="PANTHER" id="PTHR46566:SF1">
    <property type="entry name" value="1-PHOSPHOFRUCTOKINASE"/>
    <property type="match status" value="1"/>
</dbReference>
<comment type="similarity">
    <text evidence="6">Belongs to the carbohydrate kinase PfkB family. LacC subfamily.</text>
</comment>
<dbReference type="NCBIfam" id="TIGR03168">
    <property type="entry name" value="1-PFK"/>
    <property type="match status" value="1"/>
</dbReference>
<dbReference type="Pfam" id="PF00294">
    <property type="entry name" value="PfkB"/>
    <property type="match status" value="1"/>
</dbReference>
<feature type="domain" description="Carbohydrate kinase PfkB" evidence="7">
    <location>
        <begin position="33"/>
        <end position="290"/>
    </location>
</feature>
<dbReference type="InterPro" id="IPR011611">
    <property type="entry name" value="PfkB_dom"/>
</dbReference>
<keyword evidence="6" id="KW-0423">Lactose metabolism</keyword>
<keyword evidence="3 6" id="KW-0547">Nucleotide-binding</keyword>
<comment type="caution">
    <text evidence="8">The sequence shown here is derived from an EMBL/GenBank/DDBJ whole genome shotgun (WGS) entry which is preliminary data.</text>
</comment>
<dbReference type="GO" id="GO:0005988">
    <property type="term" value="P:lactose metabolic process"/>
    <property type="evidence" value="ECO:0007669"/>
    <property type="project" value="UniProtKB-KW"/>
</dbReference>
<evidence type="ECO:0000313" key="8">
    <source>
        <dbReference type="EMBL" id="GGL56561.1"/>
    </source>
</evidence>
<comment type="pathway">
    <text evidence="6">Carbohydrate metabolism; D-tagatose 6-phosphate degradation; D-glyceraldehyde 3-phosphate and glycerone phosphate from D-tagatose 6-phosphate: step 1/2.</text>
</comment>